<evidence type="ECO:0000313" key="2">
    <source>
        <dbReference type="Proteomes" id="UP001500975"/>
    </source>
</evidence>
<evidence type="ECO:0000313" key="1">
    <source>
        <dbReference type="EMBL" id="GAA4347997.1"/>
    </source>
</evidence>
<dbReference type="RefSeq" id="WP_345539293.1">
    <property type="nucleotide sequence ID" value="NZ_BAABGJ010000056.1"/>
</dbReference>
<comment type="caution">
    <text evidence="1">The sequence shown here is derived from an EMBL/GenBank/DDBJ whole genome shotgun (WGS) entry which is preliminary data.</text>
</comment>
<reference evidence="2" key="1">
    <citation type="journal article" date="2019" name="Int. J. Syst. Evol. Microbiol.">
        <title>The Global Catalogue of Microorganisms (GCM) 10K type strain sequencing project: providing services to taxonomists for standard genome sequencing and annotation.</title>
        <authorList>
            <consortium name="The Broad Institute Genomics Platform"/>
            <consortium name="The Broad Institute Genome Sequencing Center for Infectious Disease"/>
            <person name="Wu L."/>
            <person name="Ma J."/>
        </authorList>
    </citation>
    <scope>NUCLEOTIDE SEQUENCE [LARGE SCALE GENOMIC DNA]</scope>
    <source>
        <strain evidence="2">JCM 17804</strain>
    </source>
</reference>
<gene>
    <name evidence="1" type="ORF">GCM10023165_33380</name>
</gene>
<keyword evidence="2" id="KW-1185">Reference proteome</keyword>
<proteinExistence type="predicted"/>
<accession>A0ABP8HZJ3</accession>
<sequence length="85" mass="8802">MKLNALPERVVVLEDERWLILDLVPALVLVFALAAGTPSAMEGAGAAVLRAMPLWICAAAMPLASDVATATTTAQARASLGMETP</sequence>
<dbReference type="Proteomes" id="UP001500975">
    <property type="component" value="Unassembled WGS sequence"/>
</dbReference>
<protein>
    <submittedName>
        <fullName evidence="1">Uncharacterized protein</fullName>
    </submittedName>
</protein>
<dbReference type="EMBL" id="BAABGJ010000056">
    <property type="protein sequence ID" value="GAA4347997.1"/>
    <property type="molecule type" value="Genomic_DNA"/>
</dbReference>
<organism evidence="1 2">
    <name type="scientific">Variovorax defluvii</name>
    <dbReference type="NCBI Taxonomy" id="913761"/>
    <lineage>
        <taxon>Bacteria</taxon>
        <taxon>Pseudomonadati</taxon>
        <taxon>Pseudomonadota</taxon>
        <taxon>Betaproteobacteria</taxon>
        <taxon>Burkholderiales</taxon>
        <taxon>Comamonadaceae</taxon>
        <taxon>Variovorax</taxon>
    </lineage>
</organism>
<name>A0ABP8HZJ3_9BURK</name>